<evidence type="ECO:0000256" key="5">
    <source>
        <dbReference type="ARBA" id="ARBA00035201"/>
    </source>
</evidence>
<evidence type="ECO:0000313" key="11">
    <source>
        <dbReference type="EMBL" id="KPP95805.1"/>
    </source>
</evidence>
<dbReference type="InterPro" id="IPR036899">
    <property type="entry name" value="Ribosomal_uL13_sf"/>
</dbReference>
<dbReference type="Proteomes" id="UP000050413">
    <property type="component" value="Unassembled WGS sequence"/>
</dbReference>
<comment type="function">
    <text evidence="6 8">This protein is one of the early assembly proteins of the 50S ribosomal subunit, although it is not seen to bind rRNA by itself. It is important during the early stages of 50S assembly.</text>
</comment>
<dbReference type="PROSITE" id="PS00783">
    <property type="entry name" value="RIBOSOMAL_L13"/>
    <property type="match status" value="1"/>
</dbReference>
<evidence type="ECO:0000313" key="12">
    <source>
        <dbReference type="Proteomes" id="UP000050413"/>
    </source>
</evidence>
<dbReference type="GO" id="GO:0022625">
    <property type="term" value="C:cytosolic large ribosomal subunit"/>
    <property type="evidence" value="ECO:0007669"/>
    <property type="project" value="TreeGrafter"/>
</dbReference>
<evidence type="ECO:0000256" key="2">
    <source>
        <dbReference type="ARBA" id="ARBA00011838"/>
    </source>
</evidence>
<evidence type="ECO:0000256" key="4">
    <source>
        <dbReference type="ARBA" id="ARBA00023274"/>
    </source>
</evidence>
<evidence type="ECO:0000256" key="7">
    <source>
        <dbReference type="RuleBase" id="RU003877"/>
    </source>
</evidence>
<dbReference type="GO" id="GO:0003735">
    <property type="term" value="F:structural constituent of ribosome"/>
    <property type="evidence" value="ECO:0007669"/>
    <property type="project" value="InterPro"/>
</dbReference>
<comment type="subunit">
    <text evidence="2 6">Part of the 50S ribosomal subunit.</text>
</comment>
<dbReference type="CDD" id="cd00392">
    <property type="entry name" value="Ribosomal_L13"/>
    <property type="match status" value="1"/>
</dbReference>
<dbReference type="Pfam" id="PF00572">
    <property type="entry name" value="Ribosomal_L13"/>
    <property type="match status" value="1"/>
</dbReference>
<dbReference type="InterPro" id="IPR005822">
    <property type="entry name" value="Ribosomal_uL13"/>
</dbReference>
<dbReference type="PANTHER" id="PTHR11545">
    <property type="entry name" value="RIBOSOMAL PROTEIN L13"/>
    <property type="match status" value="1"/>
</dbReference>
<evidence type="ECO:0000256" key="8">
    <source>
        <dbReference type="RuleBase" id="RU003878"/>
    </source>
</evidence>
<dbReference type="STRING" id="1666912.Ga0058931_1911"/>
<evidence type="ECO:0000256" key="6">
    <source>
        <dbReference type="HAMAP-Rule" id="MF_01366"/>
    </source>
</evidence>
<feature type="compositionally biased region" description="Polar residues" evidence="9">
    <location>
        <begin position="152"/>
        <end position="161"/>
    </location>
</feature>
<dbReference type="Gene3D" id="3.90.1180.10">
    <property type="entry name" value="Ribosomal protein L13"/>
    <property type="match status" value="1"/>
</dbReference>
<dbReference type="GO" id="GO:0017148">
    <property type="term" value="P:negative regulation of translation"/>
    <property type="evidence" value="ECO:0007669"/>
    <property type="project" value="TreeGrafter"/>
</dbReference>
<dbReference type="PIRSF" id="PIRSF002181">
    <property type="entry name" value="Ribosomal_L13"/>
    <property type="match status" value="1"/>
</dbReference>
<evidence type="ECO:0000313" key="10">
    <source>
        <dbReference type="EMBL" id="CUX81678.1"/>
    </source>
</evidence>
<evidence type="ECO:0000256" key="3">
    <source>
        <dbReference type="ARBA" id="ARBA00022980"/>
    </source>
</evidence>
<dbReference type="HAMAP" id="MF_01366">
    <property type="entry name" value="Ribosomal_uL13"/>
    <property type="match status" value="1"/>
</dbReference>
<dbReference type="NCBIfam" id="TIGR01066">
    <property type="entry name" value="rplM_bact"/>
    <property type="match status" value="1"/>
</dbReference>
<sequence length="161" mass="17991">MFSLKGLVMKTFSATPADIEKKWIIIDAEGVVLGRLASIIAMRLRGKHKPSFTPHMDMGDNVIVINAEKVQITGNKRTKPNYWHTGHPGGIKSRTTGQILEGRFPERVLMQAVKRMLPGGPLSRQQMTHLRVYAGTEHPHEAQQPEVLDVKSMNTKNTRSA</sequence>
<keyword evidence="4 6" id="KW-0687">Ribonucleoprotein</keyword>
<dbReference type="AlphaFoldDB" id="A0A0P7W773"/>
<evidence type="ECO:0000256" key="1">
    <source>
        <dbReference type="ARBA" id="ARBA00006227"/>
    </source>
</evidence>
<keyword evidence="3 6" id="KW-0689">Ribosomal protein</keyword>
<gene>
    <name evidence="6 8 11" type="primary">rplM</name>
    <name evidence="10" type="ORF">Ga0058931_1911</name>
    <name evidence="11" type="ORF">HLUCCA05_03820</name>
</gene>
<dbReference type="EMBL" id="FBYC01000004">
    <property type="protein sequence ID" value="CUX81678.1"/>
    <property type="molecule type" value="Genomic_DNA"/>
</dbReference>
<dbReference type="FunFam" id="3.90.1180.10:FF:000001">
    <property type="entry name" value="50S ribosomal protein L13"/>
    <property type="match status" value="1"/>
</dbReference>
<comment type="caution">
    <text evidence="11">The sequence shown here is derived from an EMBL/GenBank/DDBJ whole genome shotgun (WGS) entry which is preliminary data.</text>
</comment>
<dbReference type="PANTHER" id="PTHR11545:SF2">
    <property type="entry name" value="LARGE RIBOSOMAL SUBUNIT PROTEIN UL13M"/>
    <property type="match status" value="1"/>
</dbReference>
<dbReference type="Proteomes" id="UP000182045">
    <property type="component" value="Unassembled WGS sequence"/>
</dbReference>
<dbReference type="PATRIC" id="fig|1666912.4.peg.1917"/>
<name>A0A0P7W773_9RHOB</name>
<reference evidence="10 13" key="2">
    <citation type="submission" date="2016-01" db="EMBL/GenBank/DDBJ databases">
        <authorList>
            <person name="Varghese N."/>
        </authorList>
    </citation>
    <scope>NUCLEOTIDE SEQUENCE [LARGE SCALE GENOMIC DNA]</scope>
    <source>
        <strain evidence="10 13">HL-91</strain>
    </source>
</reference>
<dbReference type="GO" id="GO:0006412">
    <property type="term" value="P:translation"/>
    <property type="evidence" value="ECO:0007669"/>
    <property type="project" value="UniProtKB-UniRule"/>
</dbReference>
<keyword evidence="13" id="KW-1185">Reference proteome</keyword>
<accession>A0A0P7W773</accession>
<proteinExistence type="inferred from homology"/>
<organism evidence="11 12">
    <name type="scientific">Roseibaca calidilacus</name>
    <dbReference type="NCBI Taxonomy" id="1666912"/>
    <lineage>
        <taxon>Bacteria</taxon>
        <taxon>Pseudomonadati</taxon>
        <taxon>Pseudomonadota</taxon>
        <taxon>Alphaproteobacteria</taxon>
        <taxon>Rhodobacterales</taxon>
        <taxon>Paracoccaceae</taxon>
        <taxon>Roseinatronobacter</taxon>
    </lineage>
</organism>
<dbReference type="InterPro" id="IPR005823">
    <property type="entry name" value="Ribosomal_uL13_bac-type"/>
</dbReference>
<dbReference type="EMBL" id="LJSG01000002">
    <property type="protein sequence ID" value="KPP95805.1"/>
    <property type="molecule type" value="Genomic_DNA"/>
</dbReference>
<protein>
    <recommendedName>
        <fullName evidence="5 6">Large ribosomal subunit protein uL13</fullName>
    </recommendedName>
</protein>
<reference evidence="11 12" key="1">
    <citation type="submission" date="2015-09" db="EMBL/GenBank/DDBJ databases">
        <title>Identification and resolution of microdiversity through metagenomic sequencing of parallel consortia.</title>
        <authorList>
            <person name="Nelson W.C."/>
            <person name="Romine M.F."/>
            <person name="Lindemann S.R."/>
        </authorList>
    </citation>
    <scope>NUCLEOTIDE SEQUENCE [LARGE SCALE GENOMIC DNA]</scope>
    <source>
        <strain evidence="11">HL-91</strain>
    </source>
</reference>
<feature type="region of interest" description="Disordered" evidence="9">
    <location>
        <begin position="139"/>
        <end position="161"/>
    </location>
</feature>
<comment type="similarity">
    <text evidence="1 6 7">Belongs to the universal ribosomal protein uL13 family.</text>
</comment>
<dbReference type="GO" id="GO:0003729">
    <property type="term" value="F:mRNA binding"/>
    <property type="evidence" value="ECO:0007669"/>
    <property type="project" value="UniProtKB-ARBA"/>
</dbReference>
<dbReference type="SUPFAM" id="SSF52161">
    <property type="entry name" value="Ribosomal protein L13"/>
    <property type="match status" value="1"/>
</dbReference>
<evidence type="ECO:0000313" key="13">
    <source>
        <dbReference type="Proteomes" id="UP000182045"/>
    </source>
</evidence>
<evidence type="ECO:0000256" key="9">
    <source>
        <dbReference type="SAM" id="MobiDB-lite"/>
    </source>
</evidence>
<dbReference type="InterPro" id="IPR023563">
    <property type="entry name" value="Ribosomal_uL13_CS"/>
</dbReference>